<name>A0ABZ2VYU5_9GAMM</name>
<keyword evidence="2" id="KW-1185">Reference proteome</keyword>
<gene>
    <name evidence="1" type="ORF">NLK58_14430</name>
</gene>
<evidence type="ECO:0000313" key="1">
    <source>
        <dbReference type="EMBL" id="WZF87534.1"/>
    </source>
</evidence>
<proteinExistence type="predicted"/>
<sequence length="71" mass="8180">MDFRLNEEQQMLPDTVVTSHLPFTPKDLSVCAPTKLKQIKTNNTQLAICDLPLRQMKTYFLRSMNITSPPE</sequence>
<dbReference type="Proteomes" id="UP001475781">
    <property type="component" value="Chromosome"/>
</dbReference>
<evidence type="ECO:0000313" key="2">
    <source>
        <dbReference type="Proteomes" id="UP001475781"/>
    </source>
</evidence>
<dbReference type="RefSeq" id="WP_341581128.1">
    <property type="nucleotide sequence ID" value="NZ_CP101118.1"/>
</dbReference>
<protein>
    <submittedName>
        <fullName evidence="1">Uncharacterized protein</fullName>
    </submittedName>
</protein>
<organism evidence="1 2">
    <name type="scientific">Marinobacter metalliresistant</name>
    <dbReference type="NCBI Taxonomy" id="2961995"/>
    <lineage>
        <taxon>Bacteria</taxon>
        <taxon>Pseudomonadati</taxon>
        <taxon>Pseudomonadota</taxon>
        <taxon>Gammaproteobacteria</taxon>
        <taxon>Pseudomonadales</taxon>
        <taxon>Marinobacteraceae</taxon>
        <taxon>Marinobacter</taxon>
    </lineage>
</organism>
<dbReference type="EMBL" id="CP101118">
    <property type="protein sequence ID" value="WZF87534.1"/>
    <property type="molecule type" value="Genomic_DNA"/>
</dbReference>
<reference evidence="1 2" key="1">
    <citation type="submission" date="2022-07" db="EMBL/GenBank/DDBJ databases">
        <title>A copper resistant bacterium isolated from sediment samples of deep sea hydrothermal areas.</title>
        <authorList>
            <person name="Zeng X."/>
        </authorList>
    </citation>
    <scope>NUCLEOTIDE SEQUENCE [LARGE SCALE GENOMIC DNA]</scope>
    <source>
        <strain evidence="2">CuT 6</strain>
    </source>
</reference>
<accession>A0ABZ2VYU5</accession>